<dbReference type="AlphaFoldDB" id="A0A0U3FGW8"/>
<accession>A0A0U3FGW8</accession>
<dbReference type="EMBL" id="CP013694">
    <property type="protein sequence ID" value="ALU29579.1"/>
    <property type="molecule type" value="Genomic_DNA"/>
</dbReference>
<dbReference type="EMBL" id="CP013695">
    <property type="protein sequence ID" value="ALU32310.1"/>
    <property type="molecule type" value="Genomic_DNA"/>
</dbReference>
<gene>
    <name evidence="1" type="ORF">ATY89_06220</name>
    <name evidence="2" type="ORF">ATZ20_09245</name>
</gene>
<dbReference type="PaxDb" id="1435377-SUSAZ_00025"/>
<dbReference type="Proteomes" id="UP000065473">
    <property type="component" value="Chromosome"/>
</dbReference>
<proteinExistence type="predicted"/>
<dbReference type="RefSeq" id="WP_011276936.1">
    <property type="nucleotide sequence ID" value="NZ_BHWZ01000001.1"/>
</dbReference>
<evidence type="ECO:0000313" key="4">
    <source>
        <dbReference type="Proteomes" id="UP000065473"/>
    </source>
</evidence>
<evidence type="ECO:0000313" key="2">
    <source>
        <dbReference type="EMBL" id="ALU32310.1"/>
    </source>
</evidence>
<reference evidence="3 4" key="1">
    <citation type="submission" date="2015-12" db="EMBL/GenBank/DDBJ databases">
        <title>A stable core within a dynamic pangenome in Sulfolobus acidocaldarius.</title>
        <authorList>
            <person name="Anderson R."/>
            <person name="Kouris A."/>
            <person name="Seward C."/>
            <person name="Campbell K."/>
            <person name="Whitaker R."/>
        </authorList>
    </citation>
    <scope>NUCLEOTIDE SEQUENCE [LARGE SCALE GENOMIC DNA]</scope>
    <source>
        <strain evidence="1 4">GG12-C01-09</strain>
        <strain evidence="2 3">NG05B_CO5_07</strain>
    </source>
</reference>
<evidence type="ECO:0000313" key="3">
    <source>
        <dbReference type="Proteomes" id="UP000060043"/>
    </source>
</evidence>
<dbReference type="OrthoDB" id="35384at2157"/>
<protein>
    <submittedName>
        <fullName evidence="1">Uncharacterized protein</fullName>
    </submittedName>
</protein>
<organism evidence="1 4">
    <name type="scientific">Sulfolobus acidocaldarius</name>
    <dbReference type="NCBI Taxonomy" id="2285"/>
    <lineage>
        <taxon>Archaea</taxon>
        <taxon>Thermoproteota</taxon>
        <taxon>Thermoprotei</taxon>
        <taxon>Sulfolobales</taxon>
        <taxon>Sulfolobaceae</taxon>
        <taxon>Sulfolobus</taxon>
    </lineage>
</organism>
<dbReference type="GeneID" id="24892288"/>
<dbReference type="STRING" id="1435377.SUSAZ_00025"/>
<dbReference type="Proteomes" id="UP000060043">
    <property type="component" value="Chromosome"/>
</dbReference>
<name>A0A0U3FGW8_9CREN</name>
<sequence length="239" mass="27692">MKCSTEDLRDIRGFNFFVENCNKDYLSQKFNLFRKHADENNKTYIVRIAESNYFRFEVLLIPKGPTLLSLSTARGTNNITLRSLSSIEELTKLTYCAYNNPDVKKLFDQFLTASTRESEIVDLLERRDEVEVNNECQEVKLVKLELPMETQGKWVSSEILTINKLSLKALTSGQTRFVSISTERPQNSIKFTNFERIKSLFCFVAMVNEKMNKCDGLKEVVTALLESNPKTRRKRSKNE</sequence>
<evidence type="ECO:0000313" key="1">
    <source>
        <dbReference type="EMBL" id="ALU29579.1"/>
    </source>
</evidence>
<dbReference type="OMA" id="NERTNEA"/>